<name>A0A7C9GXQ4_9SPHN</name>
<gene>
    <name evidence="1" type="ORF">F3168_15770</name>
</gene>
<dbReference type="Proteomes" id="UP000481327">
    <property type="component" value="Unassembled WGS sequence"/>
</dbReference>
<sequence>MSDAPSRHAEPAREGIARQVATCAGPDADAYLSDLVVRDRDDAARQAALYAALDEGDTSEVCDLTIEEIFADARARNLLAKA</sequence>
<evidence type="ECO:0000313" key="1">
    <source>
        <dbReference type="EMBL" id="MQT18709.1"/>
    </source>
</evidence>
<protein>
    <submittedName>
        <fullName evidence="1">Uncharacterized protein</fullName>
    </submittedName>
</protein>
<comment type="caution">
    <text evidence="1">The sequence shown here is derived from an EMBL/GenBank/DDBJ whole genome shotgun (WGS) entry which is preliminary data.</text>
</comment>
<accession>A0A7C9GXQ4</accession>
<dbReference type="RefSeq" id="WP_152579185.1">
    <property type="nucleotide sequence ID" value="NZ_JAATJI010000001.1"/>
</dbReference>
<keyword evidence="2" id="KW-1185">Reference proteome</keyword>
<organism evidence="1 2">
    <name type="scientific">Sandarakinorhabdus fusca</name>
    <dbReference type="NCBI Taxonomy" id="1439888"/>
    <lineage>
        <taxon>Bacteria</taxon>
        <taxon>Pseudomonadati</taxon>
        <taxon>Pseudomonadota</taxon>
        <taxon>Alphaproteobacteria</taxon>
        <taxon>Sphingomonadales</taxon>
        <taxon>Sphingosinicellaceae</taxon>
        <taxon>Sandarakinorhabdus</taxon>
    </lineage>
</organism>
<evidence type="ECO:0000313" key="2">
    <source>
        <dbReference type="Proteomes" id="UP000481327"/>
    </source>
</evidence>
<proteinExistence type="predicted"/>
<reference evidence="1 2" key="1">
    <citation type="submission" date="2019-09" db="EMBL/GenBank/DDBJ databases">
        <title>Polymorphobacter sp. isolated from a lake in China.</title>
        <authorList>
            <person name="Liu Z."/>
        </authorList>
    </citation>
    <scope>NUCLEOTIDE SEQUENCE [LARGE SCALE GENOMIC DNA]</scope>
    <source>
        <strain evidence="1 2">D40P</strain>
    </source>
</reference>
<dbReference type="EMBL" id="WIOL01000010">
    <property type="protein sequence ID" value="MQT18709.1"/>
    <property type="molecule type" value="Genomic_DNA"/>
</dbReference>
<dbReference type="AlphaFoldDB" id="A0A7C9GXQ4"/>